<sequence length="525" mass="56066">MSQLGYAPQKDNSSGTSTFQKILDVIEYVGNKFPSPFILFSMLALVVLVISAIFEGTAVSYIGKGGKAVDVKVLSLLNADGFRYIMTDMVKNFINFPPLGLVVVMMLAMGLAEATGFIGTLVRKIMLGVPSWAITATIFFIGINGNLASDAAMVFVPAAAAAVYASMGKNPILGMSIAFAATAAGFSANFIPAGTDALVAGITQSVIGNVAATANSPAHPLINYYFMSSSVVLLTIVGTLVAEQVVSPRLDKLEMKELQNGINEHLVTPEEKKGLAYAGWTALAYILLLLILLVPEYGVLRDPKTHLLIPKSPFLDGIIPILFFFFFFIGIAFGIGKGVIKKESDIPKFLSQGLSGSLSFIVTAFSAAQFIAWFNKTNIATVIAVKGANLLQSLDFTGAALVIALILLSGFVDLFVISGSAKWLVLAPIFVPMFGLLGYEPALTQAAYRIGESAINSVTPLNYYVPVMLGIMAHYMKSEEKVGMGTLMATQIPYALAFLVTWTLWLLLFMALNLPLGPGANIFLK</sequence>
<feature type="transmembrane region" description="Helical" evidence="1">
    <location>
        <begin position="314"/>
        <end position="335"/>
    </location>
</feature>
<dbReference type="Proteomes" id="UP001165492">
    <property type="component" value="Unassembled WGS sequence"/>
</dbReference>
<evidence type="ECO:0000313" key="3">
    <source>
        <dbReference type="Proteomes" id="UP001165492"/>
    </source>
</evidence>
<feature type="transmembrane region" description="Helical" evidence="1">
    <location>
        <begin position="394"/>
        <end position="416"/>
    </location>
</feature>
<feature type="transmembrane region" description="Helical" evidence="1">
    <location>
        <begin position="132"/>
        <end position="165"/>
    </location>
</feature>
<feature type="transmembrane region" description="Helical" evidence="1">
    <location>
        <begin position="356"/>
        <end position="374"/>
    </location>
</feature>
<protein>
    <submittedName>
        <fullName evidence="2">AbgT family transporter</fullName>
    </submittedName>
</protein>
<organism evidence="2 3">
    <name type="scientific">Pelosinus baikalensis</name>
    <dbReference type="NCBI Taxonomy" id="2892015"/>
    <lineage>
        <taxon>Bacteria</taxon>
        <taxon>Bacillati</taxon>
        <taxon>Bacillota</taxon>
        <taxon>Negativicutes</taxon>
        <taxon>Selenomonadales</taxon>
        <taxon>Sporomusaceae</taxon>
        <taxon>Pelosinus</taxon>
    </lineage>
</organism>
<keyword evidence="1" id="KW-1133">Transmembrane helix</keyword>
<feature type="transmembrane region" description="Helical" evidence="1">
    <location>
        <begin position="423"/>
        <end position="442"/>
    </location>
</feature>
<name>A0ABS8HYS3_9FIRM</name>
<keyword evidence="3" id="KW-1185">Reference proteome</keyword>
<keyword evidence="1" id="KW-0812">Transmembrane</keyword>
<proteinExistence type="predicted"/>
<evidence type="ECO:0000313" key="2">
    <source>
        <dbReference type="EMBL" id="MCC5467393.1"/>
    </source>
</evidence>
<dbReference type="EMBL" id="JAJHJB010000032">
    <property type="protein sequence ID" value="MCC5467393.1"/>
    <property type="molecule type" value="Genomic_DNA"/>
</dbReference>
<accession>A0ABS8HYS3</accession>
<reference evidence="2" key="1">
    <citation type="submission" date="2021-11" db="EMBL/GenBank/DDBJ databases">
        <title>Description of a new species Pelosinus isolated from the bottom sediments of Lake Baikal.</title>
        <authorList>
            <person name="Zakharyuk A."/>
        </authorList>
    </citation>
    <scope>NUCLEOTIDE SEQUENCE</scope>
    <source>
        <strain evidence="2">Bkl1</strain>
    </source>
</reference>
<feature type="transmembrane region" description="Helical" evidence="1">
    <location>
        <begin position="224"/>
        <end position="246"/>
    </location>
</feature>
<feature type="transmembrane region" description="Helical" evidence="1">
    <location>
        <begin position="172"/>
        <end position="191"/>
    </location>
</feature>
<comment type="caution">
    <text evidence="2">The sequence shown here is derived from an EMBL/GenBank/DDBJ whole genome shotgun (WGS) entry which is preliminary data.</text>
</comment>
<dbReference type="PANTHER" id="PTHR30282:SF0">
    <property type="entry name" value="P-AMINOBENZOYL-GLUTAMATE TRANSPORT PROTEIN"/>
    <property type="match status" value="1"/>
</dbReference>
<dbReference type="PANTHER" id="PTHR30282">
    <property type="entry name" value="P-AMINOBENZOYL GLUTAMATE TRANSPORTER"/>
    <property type="match status" value="1"/>
</dbReference>
<dbReference type="Pfam" id="PF03806">
    <property type="entry name" value="ABG_transport"/>
    <property type="match status" value="1"/>
</dbReference>
<feature type="transmembrane region" description="Helical" evidence="1">
    <location>
        <begin position="93"/>
        <end position="112"/>
    </location>
</feature>
<feature type="transmembrane region" description="Helical" evidence="1">
    <location>
        <begin position="494"/>
        <end position="516"/>
    </location>
</feature>
<dbReference type="RefSeq" id="WP_229536403.1">
    <property type="nucleotide sequence ID" value="NZ_JAJHJB010000032.1"/>
</dbReference>
<feature type="transmembrane region" description="Helical" evidence="1">
    <location>
        <begin position="454"/>
        <end position="473"/>
    </location>
</feature>
<dbReference type="InterPro" id="IPR004697">
    <property type="entry name" value="AbgT"/>
</dbReference>
<keyword evidence="1" id="KW-0472">Membrane</keyword>
<feature type="transmembrane region" description="Helical" evidence="1">
    <location>
        <begin position="275"/>
        <end position="294"/>
    </location>
</feature>
<feature type="transmembrane region" description="Helical" evidence="1">
    <location>
        <begin position="37"/>
        <end position="62"/>
    </location>
</feature>
<gene>
    <name evidence="2" type="ORF">LMF89_18830</name>
</gene>
<evidence type="ECO:0000256" key="1">
    <source>
        <dbReference type="SAM" id="Phobius"/>
    </source>
</evidence>